<dbReference type="InterPro" id="IPR015421">
    <property type="entry name" value="PyrdxlP-dep_Trfase_major"/>
</dbReference>
<evidence type="ECO:0000256" key="6">
    <source>
        <dbReference type="ARBA" id="ARBA00048528"/>
    </source>
</evidence>
<gene>
    <name evidence="10" type="ORF">CCAE0312_LOCUS310</name>
</gene>
<dbReference type="EMBL" id="HBGH01000602">
    <property type="protein sequence ID" value="CAD9221412.1"/>
    <property type="molecule type" value="Transcribed_RNA"/>
</dbReference>
<dbReference type="InterPro" id="IPR015424">
    <property type="entry name" value="PyrdxlP-dep_Trfase"/>
</dbReference>
<dbReference type="InterPro" id="IPR050087">
    <property type="entry name" value="AON_synthase_class-II"/>
</dbReference>
<name>A0A7S1XAN4_9RHOD</name>
<evidence type="ECO:0000256" key="3">
    <source>
        <dbReference type="ARBA" id="ARBA00013220"/>
    </source>
</evidence>
<dbReference type="InterPro" id="IPR015422">
    <property type="entry name" value="PyrdxlP-dep_Trfase_small"/>
</dbReference>
<reference evidence="10" key="1">
    <citation type="submission" date="2021-01" db="EMBL/GenBank/DDBJ databases">
        <authorList>
            <person name="Corre E."/>
            <person name="Pelletier E."/>
            <person name="Niang G."/>
            <person name="Scheremetjew M."/>
            <person name="Finn R."/>
            <person name="Kale V."/>
            <person name="Holt S."/>
            <person name="Cochrane G."/>
            <person name="Meng A."/>
            <person name="Brown T."/>
            <person name="Cohen L."/>
        </authorList>
    </citation>
    <scope>NUCLEOTIDE SEQUENCE</scope>
    <source>
        <strain evidence="10">SAG 36.94</strain>
    </source>
</reference>
<dbReference type="GO" id="GO:0017059">
    <property type="term" value="C:serine palmitoyltransferase complex"/>
    <property type="evidence" value="ECO:0007669"/>
    <property type="project" value="TreeGrafter"/>
</dbReference>
<dbReference type="Gene3D" id="3.40.640.10">
    <property type="entry name" value="Type I PLP-dependent aspartate aminotransferase-like (Major domain)"/>
    <property type="match status" value="1"/>
</dbReference>
<comment type="similarity">
    <text evidence="2 7">Belongs to the class-II pyridoxal-phosphate-dependent aminotransferase family.</text>
</comment>
<evidence type="ECO:0000313" key="10">
    <source>
        <dbReference type="EMBL" id="CAD9221412.1"/>
    </source>
</evidence>
<protein>
    <recommendedName>
        <fullName evidence="3">serine C-palmitoyltransferase</fullName>
        <ecNumber evidence="3">2.3.1.50</ecNumber>
    </recommendedName>
</protein>
<comment type="cofactor">
    <cofactor evidence="1 7">
        <name>pyridoxal 5'-phosphate</name>
        <dbReference type="ChEBI" id="CHEBI:597326"/>
    </cofactor>
</comment>
<evidence type="ECO:0000256" key="1">
    <source>
        <dbReference type="ARBA" id="ARBA00001933"/>
    </source>
</evidence>
<comment type="catalytic activity">
    <reaction evidence="6">
        <text>L-serine + hexadecanoyl-CoA + H(+) = 3-oxosphinganine + CO2 + CoA</text>
        <dbReference type="Rhea" id="RHEA:14761"/>
        <dbReference type="ChEBI" id="CHEBI:15378"/>
        <dbReference type="ChEBI" id="CHEBI:16526"/>
        <dbReference type="ChEBI" id="CHEBI:33384"/>
        <dbReference type="ChEBI" id="CHEBI:57287"/>
        <dbReference type="ChEBI" id="CHEBI:57379"/>
        <dbReference type="ChEBI" id="CHEBI:58299"/>
        <dbReference type="EC" id="2.3.1.50"/>
    </reaction>
</comment>
<proteinExistence type="inferred from homology"/>
<dbReference type="GO" id="GO:0046512">
    <property type="term" value="P:sphingosine biosynthetic process"/>
    <property type="evidence" value="ECO:0007669"/>
    <property type="project" value="TreeGrafter"/>
</dbReference>
<dbReference type="Pfam" id="PF00155">
    <property type="entry name" value="Aminotran_1_2"/>
    <property type="match status" value="1"/>
</dbReference>
<evidence type="ECO:0000256" key="7">
    <source>
        <dbReference type="RuleBase" id="RU003693"/>
    </source>
</evidence>
<accession>A0A7S1XAN4</accession>
<dbReference type="PANTHER" id="PTHR13693">
    <property type="entry name" value="CLASS II AMINOTRANSFERASE/8-AMINO-7-OXONONANOATE SYNTHASE"/>
    <property type="match status" value="1"/>
</dbReference>
<dbReference type="PANTHER" id="PTHR13693:SF3">
    <property type="entry name" value="LD36009P"/>
    <property type="match status" value="1"/>
</dbReference>
<dbReference type="GO" id="GO:0016020">
    <property type="term" value="C:membrane"/>
    <property type="evidence" value="ECO:0007669"/>
    <property type="project" value="GOC"/>
</dbReference>
<sequence length="412" mass="44445">MGESSTAEPLRTLNLGSYNYLGYAEVPGGIDGKVLGTLHRYGVATCGASAGVVDIQRELEQLVARYLGKEDAVVSGMGFATNAQLIPSIVGPGCLVVSDEMNHCSIVVGARSSGAKIKVFRHNNVESLETILRDAIVEGQPLTGDPWLKILIVVEGLYSMEGVTCRLRDIVAVKKKYNAYLYLDEAHSIGALGRTGRGAGEYWDVDLKDIDIMMGTFTKSFGAVGGYVSGSRGLIDRIRYTSAGALYGTAMSPVCAEHIVYALKQIMGEDGTKIGQEKIAQLHSNSIYFRRKLTEMGLQLYGDYDSPVIPIMLYLPSKIAAFSRECLKRGVAVVVVGFPATPLILSRARICLSAAHTREDLDLALDVIEEVADLLQLRYAFWKGEMDSPLSKGLPSCSSSVCSESSDGDDCE</sequence>
<feature type="region of interest" description="Disordered" evidence="8">
    <location>
        <begin position="389"/>
        <end position="412"/>
    </location>
</feature>
<evidence type="ECO:0000256" key="4">
    <source>
        <dbReference type="ARBA" id="ARBA00022679"/>
    </source>
</evidence>
<keyword evidence="5 7" id="KW-0663">Pyridoxal phosphate</keyword>
<dbReference type="InterPro" id="IPR001917">
    <property type="entry name" value="Aminotrans_II_pyridoxalP_BS"/>
</dbReference>
<evidence type="ECO:0000256" key="5">
    <source>
        <dbReference type="ARBA" id="ARBA00022898"/>
    </source>
</evidence>
<dbReference type="CDD" id="cd06454">
    <property type="entry name" value="KBL_like"/>
    <property type="match status" value="1"/>
</dbReference>
<dbReference type="GO" id="GO:0004758">
    <property type="term" value="F:serine C-palmitoyltransferase activity"/>
    <property type="evidence" value="ECO:0007669"/>
    <property type="project" value="UniProtKB-EC"/>
</dbReference>
<evidence type="ECO:0000256" key="2">
    <source>
        <dbReference type="ARBA" id="ARBA00008392"/>
    </source>
</evidence>
<dbReference type="PROSITE" id="PS00599">
    <property type="entry name" value="AA_TRANSFER_CLASS_2"/>
    <property type="match status" value="1"/>
</dbReference>
<dbReference type="AlphaFoldDB" id="A0A7S1XAN4"/>
<dbReference type="GO" id="GO:0046513">
    <property type="term" value="P:ceramide biosynthetic process"/>
    <property type="evidence" value="ECO:0007669"/>
    <property type="project" value="TreeGrafter"/>
</dbReference>
<keyword evidence="4" id="KW-0808">Transferase</keyword>
<dbReference type="SUPFAM" id="SSF53383">
    <property type="entry name" value="PLP-dependent transferases"/>
    <property type="match status" value="1"/>
</dbReference>
<organism evidence="10">
    <name type="scientific">Compsopogon caeruleus</name>
    <dbReference type="NCBI Taxonomy" id="31354"/>
    <lineage>
        <taxon>Eukaryota</taxon>
        <taxon>Rhodophyta</taxon>
        <taxon>Compsopogonophyceae</taxon>
        <taxon>Compsopogonales</taxon>
        <taxon>Compsopogonaceae</taxon>
        <taxon>Compsopogon</taxon>
    </lineage>
</organism>
<evidence type="ECO:0000259" key="9">
    <source>
        <dbReference type="Pfam" id="PF00155"/>
    </source>
</evidence>
<dbReference type="EC" id="2.3.1.50" evidence="3"/>
<dbReference type="Gene3D" id="3.90.1150.10">
    <property type="entry name" value="Aspartate Aminotransferase, domain 1"/>
    <property type="match status" value="1"/>
</dbReference>
<evidence type="ECO:0000256" key="8">
    <source>
        <dbReference type="SAM" id="MobiDB-lite"/>
    </source>
</evidence>
<feature type="compositionally biased region" description="Low complexity" evidence="8">
    <location>
        <begin position="389"/>
        <end position="405"/>
    </location>
</feature>
<dbReference type="GO" id="GO:0030170">
    <property type="term" value="F:pyridoxal phosphate binding"/>
    <property type="evidence" value="ECO:0007669"/>
    <property type="project" value="InterPro"/>
</dbReference>
<dbReference type="InterPro" id="IPR004839">
    <property type="entry name" value="Aminotransferase_I/II_large"/>
</dbReference>
<feature type="domain" description="Aminotransferase class I/classII large" evidence="9">
    <location>
        <begin position="53"/>
        <end position="368"/>
    </location>
</feature>